<feature type="binding site" evidence="7 8">
    <location>
        <position position="13"/>
    </location>
    <ligand>
        <name>S-adenosyl-L-methionine</name>
        <dbReference type="ChEBI" id="CHEBI:59789"/>
    </ligand>
</feature>
<dbReference type="InterPro" id="IPR020598">
    <property type="entry name" value="rRNA_Ade_methylase_Trfase_N"/>
</dbReference>
<dbReference type="SMART" id="SM00650">
    <property type="entry name" value="rADc"/>
    <property type="match status" value="1"/>
</dbReference>
<accession>A0ABT1G8L4</accession>
<dbReference type="PROSITE" id="PS51689">
    <property type="entry name" value="SAM_RNA_A_N6_MT"/>
    <property type="match status" value="1"/>
</dbReference>
<dbReference type="CDD" id="cd02440">
    <property type="entry name" value="AdoMet_MTases"/>
    <property type="match status" value="1"/>
</dbReference>
<feature type="region of interest" description="Disordered" evidence="9">
    <location>
        <begin position="222"/>
        <end position="243"/>
    </location>
</feature>
<dbReference type="InterPro" id="IPR020596">
    <property type="entry name" value="rRNA_Ade_Mease_Trfase_CS"/>
</dbReference>
<organism evidence="11 12">
    <name type="scientific">Natronospira proteinivora</name>
    <dbReference type="NCBI Taxonomy" id="1807133"/>
    <lineage>
        <taxon>Bacteria</taxon>
        <taxon>Pseudomonadati</taxon>
        <taxon>Pseudomonadota</taxon>
        <taxon>Gammaproteobacteria</taxon>
        <taxon>Natronospirales</taxon>
        <taxon>Natronospiraceae</taxon>
        <taxon>Natronospira</taxon>
    </lineage>
</organism>
<evidence type="ECO:0000256" key="3">
    <source>
        <dbReference type="ARBA" id="ARBA00022603"/>
    </source>
</evidence>
<comment type="subcellular location">
    <subcellularLocation>
        <location evidence="7">Cytoplasm</location>
    </subcellularLocation>
</comment>
<dbReference type="Gene3D" id="1.10.8.100">
    <property type="entry name" value="Ribosomal RNA adenine dimethylase-like, domain 2"/>
    <property type="match status" value="1"/>
</dbReference>
<dbReference type="PROSITE" id="PS01131">
    <property type="entry name" value="RRNA_A_DIMETH"/>
    <property type="match status" value="1"/>
</dbReference>
<dbReference type="EC" id="2.1.1.182" evidence="7"/>
<feature type="binding site" evidence="7 8">
    <location>
        <position position="61"/>
    </location>
    <ligand>
        <name>S-adenosyl-L-methionine</name>
        <dbReference type="ChEBI" id="CHEBI:59789"/>
    </ligand>
</feature>
<keyword evidence="12" id="KW-1185">Reference proteome</keyword>
<keyword evidence="4 7" id="KW-0808">Transferase</keyword>
<evidence type="ECO:0000256" key="4">
    <source>
        <dbReference type="ARBA" id="ARBA00022679"/>
    </source>
</evidence>
<keyword evidence="2 7" id="KW-0698">rRNA processing</keyword>
<evidence type="ECO:0000256" key="5">
    <source>
        <dbReference type="ARBA" id="ARBA00022691"/>
    </source>
</evidence>
<dbReference type="InterPro" id="IPR023165">
    <property type="entry name" value="rRNA_Ade_diMease-like_C"/>
</dbReference>
<evidence type="ECO:0000256" key="2">
    <source>
        <dbReference type="ARBA" id="ARBA00022552"/>
    </source>
</evidence>
<reference evidence="11 12" key="1">
    <citation type="submission" date="2022-03" db="EMBL/GenBank/DDBJ databases">
        <title>Genomic Encyclopedia of Type Strains, Phase III (KMG-III): the genomes of soil and plant-associated and newly described type strains.</title>
        <authorList>
            <person name="Whitman W."/>
        </authorList>
    </citation>
    <scope>NUCLEOTIDE SEQUENCE [LARGE SCALE GENOMIC DNA]</scope>
    <source>
        <strain evidence="11 12">BSker1</strain>
    </source>
</reference>
<protein>
    <recommendedName>
        <fullName evidence="7">Ribosomal RNA small subunit methyltransferase A</fullName>
        <ecNumber evidence="7">2.1.1.182</ecNumber>
    </recommendedName>
    <alternativeName>
        <fullName evidence="7">16S rRNA (adenine(1518)-N(6)/adenine(1519)-N(6))-dimethyltransferase</fullName>
    </alternativeName>
    <alternativeName>
        <fullName evidence="7">16S rRNA dimethyladenosine transferase</fullName>
    </alternativeName>
    <alternativeName>
        <fullName evidence="7">16S rRNA dimethylase</fullName>
    </alternativeName>
    <alternativeName>
        <fullName evidence="7">S-adenosylmethionine-6-N', N'-adenosyl(rRNA) dimethyltransferase</fullName>
    </alternativeName>
</protein>
<dbReference type="PANTHER" id="PTHR11727">
    <property type="entry name" value="DIMETHYLADENOSINE TRANSFERASE"/>
    <property type="match status" value="1"/>
</dbReference>
<feature type="binding site" evidence="7 8">
    <location>
        <position position="15"/>
    </location>
    <ligand>
        <name>S-adenosyl-L-methionine</name>
        <dbReference type="ChEBI" id="CHEBI:59789"/>
    </ligand>
</feature>
<sequence length="260" mass="29266">MTEHRARKRFGQHFLHDPRVIQRIVSDIRPRPEDRLVEIGPGLGALTLPLLQAHGELDAIEIDRDVIEHLRERCRQAGTLRIHSVDALKFRLSEIGEGPFRVVGNLPYNISTPLMFHLFAQKHQIVDMHFMLQKEVVDRMVAEPGGADYGRLGIMTSLYCHAEHRFDVPPGAFQPRPRVYSSIVRLVPREQPLCVPEAETALADIVRLAFSKRRKTLRNGLKGHVSPETMTSVGVDPSARPETLPPQAFARLAEAALSHA</sequence>
<keyword evidence="3 7" id="KW-0489">Methyltransferase</keyword>
<evidence type="ECO:0000256" key="8">
    <source>
        <dbReference type="PROSITE-ProRule" id="PRU01026"/>
    </source>
</evidence>
<dbReference type="InterPro" id="IPR011530">
    <property type="entry name" value="rRNA_adenine_dimethylase"/>
</dbReference>
<evidence type="ECO:0000313" key="12">
    <source>
        <dbReference type="Proteomes" id="UP001523550"/>
    </source>
</evidence>
<dbReference type="NCBIfam" id="TIGR00755">
    <property type="entry name" value="ksgA"/>
    <property type="match status" value="1"/>
</dbReference>
<dbReference type="Gene3D" id="3.40.50.150">
    <property type="entry name" value="Vaccinia Virus protein VP39"/>
    <property type="match status" value="1"/>
</dbReference>
<dbReference type="RefSeq" id="WP_253447247.1">
    <property type="nucleotide sequence ID" value="NZ_JALJYF010000001.1"/>
</dbReference>
<dbReference type="Proteomes" id="UP001523550">
    <property type="component" value="Unassembled WGS sequence"/>
</dbReference>
<dbReference type="InterPro" id="IPR001737">
    <property type="entry name" value="KsgA/Erm"/>
</dbReference>
<feature type="binding site" evidence="7 8">
    <location>
        <position position="105"/>
    </location>
    <ligand>
        <name>S-adenosyl-L-methionine</name>
        <dbReference type="ChEBI" id="CHEBI:59789"/>
    </ligand>
</feature>
<name>A0ABT1G8L4_9GAMM</name>
<comment type="caution">
    <text evidence="11">The sequence shown here is derived from an EMBL/GenBank/DDBJ whole genome shotgun (WGS) entry which is preliminary data.</text>
</comment>
<feature type="domain" description="Ribosomal RNA adenine methylase transferase N-terminal" evidence="10">
    <location>
        <begin position="20"/>
        <end position="190"/>
    </location>
</feature>
<keyword evidence="1 7" id="KW-0963">Cytoplasm</keyword>
<evidence type="ECO:0000256" key="9">
    <source>
        <dbReference type="SAM" id="MobiDB-lite"/>
    </source>
</evidence>
<gene>
    <name evidence="7" type="primary">rsmA</name>
    <name evidence="7" type="synonym">ksgA</name>
    <name evidence="11" type="ORF">J2T60_001357</name>
</gene>
<dbReference type="InterPro" id="IPR029063">
    <property type="entry name" value="SAM-dependent_MTases_sf"/>
</dbReference>
<evidence type="ECO:0000256" key="7">
    <source>
        <dbReference type="HAMAP-Rule" id="MF_00607"/>
    </source>
</evidence>
<dbReference type="SUPFAM" id="SSF53335">
    <property type="entry name" value="S-adenosyl-L-methionine-dependent methyltransferases"/>
    <property type="match status" value="1"/>
</dbReference>
<proteinExistence type="inferred from homology"/>
<feature type="binding site" evidence="7 8">
    <location>
        <position position="86"/>
    </location>
    <ligand>
        <name>S-adenosyl-L-methionine</name>
        <dbReference type="ChEBI" id="CHEBI:59789"/>
    </ligand>
</feature>
<dbReference type="Pfam" id="PF00398">
    <property type="entry name" value="RrnaAD"/>
    <property type="match status" value="1"/>
</dbReference>
<comment type="catalytic activity">
    <reaction evidence="7">
        <text>adenosine(1518)/adenosine(1519) in 16S rRNA + 4 S-adenosyl-L-methionine = N(6)-dimethyladenosine(1518)/N(6)-dimethyladenosine(1519) in 16S rRNA + 4 S-adenosyl-L-homocysteine + 4 H(+)</text>
        <dbReference type="Rhea" id="RHEA:19609"/>
        <dbReference type="Rhea" id="RHEA-COMP:10232"/>
        <dbReference type="Rhea" id="RHEA-COMP:10233"/>
        <dbReference type="ChEBI" id="CHEBI:15378"/>
        <dbReference type="ChEBI" id="CHEBI:57856"/>
        <dbReference type="ChEBI" id="CHEBI:59789"/>
        <dbReference type="ChEBI" id="CHEBI:74411"/>
        <dbReference type="ChEBI" id="CHEBI:74493"/>
        <dbReference type="EC" id="2.1.1.182"/>
    </reaction>
</comment>
<comment type="function">
    <text evidence="7">Specifically dimethylates two adjacent adenosines (A1518 and A1519) in the loop of a conserved hairpin near the 3'-end of 16S rRNA in the 30S particle. May play a critical role in biogenesis of 30S subunits.</text>
</comment>
<comment type="similarity">
    <text evidence="7">Belongs to the class I-like SAM-binding methyltransferase superfamily. rRNA adenine N(6)-methyltransferase family. RsmA subfamily.</text>
</comment>
<dbReference type="EMBL" id="JALJYF010000001">
    <property type="protein sequence ID" value="MCP1727392.1"/>
    <property type="molecule type" value="Genomic_DNA"/>
</dbReference>
<dbReference type="PANTHER" id="PTHR11727:SF7">
    <property type="entry name" value="DIMETHYLADENOSINE TRANSFERASE-RELATED"/>
    <property type="match status" value="1"/>
</dbReference>
<dbReference type="HAMAP" id="MF_00607">
    <property type="entry name" value="16SrRNA_methyltr_A"/>
    <property type="match status" value="1"/>
</dbReference>
<evidence type="ECO:0000256" key="6">
    <source>
        <dbReference type="ARBA" id="ARBA00022884"/>
    </source>
</evidence>
<evidence type="ECO:0000313" key="11">
    <source>
        <dbReference type="EMBL" id="MCP1727392.1"/>
    </source>
</evidence>
<evidence type="ECO:0000259" key="10">
    <source>
        <dbReference type="SMART" id="SM00650"/>
    </source>
</evidence>
<keyword evidence="6 7" id="KW-0694">RNA-binding</keyword>
<keyword evidence="5 7" id="KW-0949">S-adenosyl-L-methionine</keyword>
<dbReference type="GO" id="GO:0052908">
    <property type="term" value="F:16S rRNA (adenine(1518)-N(6)/adenine(1519)-N(6))-dimethyltransferase activity"/>
    <property type="evidence" value="ECO:0007669"/>
    <property type="project" value="UniProtKB-EC"/>
</dbReference>
<evidence type="ECO:0000256" key="1">
    <source>
        <dbReference type="ARBA" id="ARBA00022490"/>
    </source>
</evidence>
<feature type="binding site" evidence="7 8">
    <location>
        <position position="40"/>
    </location>
    <ligand>
        <name>S-adenosyl-L-methionine</name>
        <dbReference type="ChEBI" id="CHEBI:59789"/>
    </ligand>
</feature>